<sequence length="259" mass="29331">KEILCGLRVPVKKTFKWIIPHEGGWWICSKTGLTPCISVSILKESKDFCVQITVIPRILYYPQEIVFQHWNLESHRVQKRELLTALTLAMILGLSTAGAATGITSLVQQNKGLTSLRAAVDEDLERTEKSITYLEKSLTSLSEVVLQNRRRIRSNLPTQGGLCVALGEECCFYADHSGVVKESMTKLREGTTQRKRDRENQQGWFESWFNYSPWITTLVSTLVGPIIILIILITFGPCILNRVIALIKNRMEAIQLMVI</sequence>
<gene>
    <name evidence="2" type="primary">Fv4</name>
    <name evidence="2" type="ORF">SULDAC_R13964</name>
</gene>
<dbReference type="EMBL" id="WEKW01012793">
    <property type="protein sequence ID" value="NWI27043.1"/>
    <property type="molecule type" value="Genomic_DNA"/>
</dbReference>
<organism evidence="2 3">
    <name type="scientific">Sula dactylatra</name>
    <name type="common">Masked booby</name>
    <dbReference type="NCBI Taxonomy" id="56068"/>
    <lineage>
        <taxon>Eukaryota</taxon>
        <taxon>Metazoa</taxon>
        <taxon>Chordata</taxon>
        <taxon>Craniata</taxon>
        <taxon>Vertebrata</taxon>
        <taxon>Euteleostomi</taxon>
        <taxon>Archelosauria</taxon>
        <taxon>Archosauria</taxon>
        <taxon>Dinosauria</taxon>
        <taxon>Saurischia</taxon>
        <taxon>Theropoda</taxon>
        <taxon>Coelurosauria</taxon>
        <taxon>Aves</taxon>
        <taxon>Neognathae</taxon>
        <taxon>Neoaves</taxon>
        <taxon>Aequornithes</taxon>
        <taxon>Suliformes</taxon>
        <taxon>Sulidae</taxon>
        <taxon>Sula</taxon>
    </lineage>
</organism>
<evidence type="ECO:0000256" key="1">
    <source>
        <dbReference type="SAM" id="Phobius"/>
    </source>
</evidence>
<name>A0A851A2R3_SULDA</name>
<keyword evidence="1" id="KW-0812">Transmembrane</keyword>
<dbReference type="AlphaFoldDB" id="A0A851A2R3"/>
<dbReference type="InterPro" id="IPR018154">
    <property type="entry name" value="TLV/ENV_coat_polyprotein"/>
</dbReference>
<keyword evidence="1" id="KW-0472">Membrane</keyword>
<evidence type="ECO:0000313" key="2">
    <source>
        <dbReference type="EMBL" id="NWI27043.1"/>
    </source>
</evidence>
<reference evidence="2" key="1">
    <citation type="submission" date="2019-10" db="EMBL/GenBank/DDBJ databases">
        <title>Bird 10,000 Genomes (B10K) Project - Family phase.</title>
        <authorList>
            <person name="Zhang G."/>
        </authorList>
    </citation>
    <scope>NUCLEOTIDE SEQUENCE</scope>
    <source>
        <strain evidence="2">B10K-DU-002-49</strain>
        <tissue evidence="2">Muscle</tissue>
    </source>
</reference>
<dbReference type="Proteomes" id="UP000619137">
    <property type="component" value="Unassembled WGS sequence"/>
</dbReference>
<evidence type="ECO:0000313" key="3">
    <source>
        <dbReference type="Proteomes" id="UP000619137"/>
    </source>
</evidence>
<protein>
    <submittedName>
        <fullName evidence="2">ENV2 protein</fullName>
    </submittedName>
</protein>
<proteinExistence type="predicted"/>
<dbReference type="SUPFAM" id="SSF58069">
    <property type="entry name" value="Virus ectodomain"/>
    <property type="match status" value="1"/>
</dbReference>
<comment type="caution">
    <text evidence="2">The sequence shown here is derived from an EMBL/GenBank/DDBJ whole genome shotgun (WGS) entry which is preliminary data.</text>
</comment>
<dbReference type="CDD" id="cd09851">
    <property type="entry name" value="HTLV-1-like_HR1-HR2"/>
    <property type="match status" value="1"/>
</dbReference>
<dbReference type="PANTHER" id="PTHR10424:SF82">
    <property type="entry name" value="ENVELOPE GLYCOPROTEIN-RELATED"/>
    <property type="match status" value="1"/>
</dbReference>
<accession>A0A851A2R3</accession>
<feature type="non-terminal residue" evidence="2">
    <location>
        <position position="259"/>
    </location>
</feature>
<dbReference type="Gene3D" id="1.10.287.210">
    <property type="match status" value="1"/>
</dbReference>
<dbReference type="PANTHER" id="PTHR10424">
    <property type="entry name" value="VIRAL ENVELOPE PROTEIN"/>
    <property type="match status" value="1"/>
</dbReference>
<dbReference type="Pfam" id="PF00429">
    <property type="entry name" value="TLV_coat"/>
    <property type="match status" value="1"/>
</dbReference>
<feature type="non-terminal residue" evidence="2">
    <location>
        <position position="1"/>
    </location>
</feature>
<keyword evidence="3" id="KW-1185">Reference proteome</keyword>
<feature type="transmembrane region" description="Helical" evidence="1">
    <location>
        <begin position="214"/>
        <end position="240"/>
    </location>
</feature>
<keyword evidence="1" id="KW-1133">Transmembrane helix</keyword>
<feature type="transmembrane region" description="Helical" evidence="1">
    <location>
        <begin position="82"/>
        <end position="107"/>
    </location>
</feature>